<keyword evidence="1" id="KW-1133">Transmembrane helix</keyword>
<feature type="transmembrane region" description="Helical" evidence="1">
    <location>
        <begin position="83"/>
        <end position="108"/>
    </location>
</feature>
<comment type="caution">
    <text evidence="2">The sequence shown here is derived from an EMBL/GenBank/DDBJ whole genome shotgun (WGS) entry which is preliminary data.</text>
</comment>
<gene>
    <name evidence="2" type="ORF">CDAR_259941</name>
</gene>
<accession>A0AAV4Q828</accession>
<evidence type="ECO:0000313" key="2">
    <source>
        <dbReference type="EMBL" id="GIY04769.1"/>
    </source>
</evidence>
<keyword evidence="3" id="KW-1185">Reference proteome</keyword>
<evidence type="ECO:0000256" key="1">
    <source>
        <dbReference type="SAM" id="Phobius"/>
    </source>
</evidence>
<dbReference type="EMBL" id="BPLQ01003972">
    <property type="protein sequence ID" value="GIY04769.1"/>
    <property type="molecule type" value="Genomic_DNA"/>
</dbReference>
<keyword evidence="1" id="KW-0812">Transmembrane</keyword>
<organism evidence="2 3">
    <name type="scientific">Caerostris darwini</name>
    <dbReference type="NCBI Taxonomy" id="1538125"/>
    <lineage>
        <taxon>Eukaryota</taxon>
        <taxon>Metazoa</taxon>
        <taxon>Ecdysozoa</taxon>
        <taxon>Arthropoda</taxon>
        <taxon>Chelicerata</taxon>
        <taxon>Arachnida</taxon>
        <taxon>Araneae</taxon>
        <taxon>Araneomorphae</taxon>
        <taxon>Entelegynae</taxon>
        <taxon>Araneoidea</taxon>
        <taxon>Araneidae</taxon>
        <taxon>Caerostris</taxon>
    </lineage>
</organism>
<keyword evidence="1" id="KW-0472">Membrane</keyword>
<evidence type="ECO:0000313" key="3">
    <source>
        <dbReference type="Proteomes" id="UP001054837"/>
    </source>
</evidence>
<dbReference type="Proteomes" id="UP001054837">
    <property type="component" value="Unassembled WGS sequence"/>
</dbReference>
<reference evidence="2 3" key="1">
    <citation type="submission" date="2021-06" db="EMBL/GenBank/DDBJ databases">
        <title>Caerostris darwini draft genome.</title>
        <authorList>
            <person name="Kono N."/>
            <person name="Arakawa K."/>
        </authorList>
    </citation>
    <scope>NUCLEOTIDE SEQUENCE [LARGE SCALE GENOMIC DNA]</scope>
</reference>
<dbReference type="AlphaFoldDB" id="A0AAV4Q828"/>
<name>A0AAV4Q828_9ARAC</name>
<protein>
    <submittedName>
        <fullName evidence="2">Uncharacterized protein</fullName>
    </submittedName>
</protein>
<proteinExistence type="predicted"/>
<sequence>MLFIKVSCAPEMIRLCMFIAVEVSVGQLNSTQPEKLWKGSNINTPRHTTPFLTNATPLSPPEHHDRNFGVYDLQLIGLVYEGFYLFILMIFISFSLSPGVLSGFQTLLHHFCEKRNRKF</sequence>